<name>A0A699JM36_TANCI</name>
<comment type="caution">
    <text evidence="2">The sequence shown here is derived from an EMBL/GenBank/DDBJ whole genome shotgun (WGS) entry which is preliminary data.</text>
</comment>
<dbReference type="AlphaFoldDB" id="A0A699JM36"/>
<sequence>KKKLKGKSKKDVSDSELETDRKRSGSDSSEIDTKSIKRLISKLKKKVKKKESDEDSVPKKVKKKLTKKVEKEVSDEESFLKKGNKKFTKKVKKEESNEDSIPKKGDRIEAGQFYPLELKKVCVNDIAQKFIVAQEIDFLFKVNFLTLFTNMMGKADGLKGQICLDVVRHLREDSMIFDIDWCGVILEDYMRKASLKCPGDGKFVALHEKYVNLFKDPISFEDDGNGDNVGDDDEENGDDDGGNVDNDAYECDGNGDEESKWEQFEFWERTTIGSPGPPNIPLGSISPRKWVKRWDLKQALRGRITQMVKFLKLSFVRVHILSFMLGI</sequence>
<dbReference type="EMBL" id="BKCJ010424253">
    <property type="protein sequence ID" value="GFA43939.1"/>
    <property type="molecule type" value="Genomic_DNA"/>
</dbReference>
<feature type="compositionally biased region" description="Basic and acidic residues" evidence="1">
    <location>
        <begin position="9"/>
        <end position="35"/>
    </location>
</feature>
<feature type="non-terminal residue" evidence="2">
    <location>
        <position position="327"/>
    </location>
</feature>
<accession>A0A699JM36</accession>
<gene>
    <name evidence="2" type="ORF">Tci_615911</name>
</gene>
<protein>
    <submittedName>
        <fullName evidence="2">ELM2 domain-containing protein</fullName>
    </submittedName>
</protein>
<reference evidence="2" key="1">
    <citation type="journal article" date="2019" name="Sci. Rep.">
        <title>Draft genome of Tanacetum cinerariifolium, the natural source of mosquito coil.</title>
        <authorList>
            <person name="Yamashiro T."/>
            <person name="Shiraishi A."/>
            <person name="Satake H."/>
            <person name="Nakayama K."/>
        </authorList>
    </citation>
    <scope>NUCLEOTIDE SEQUENCE</scope>
</reference>
<feature type="region of interest" description="Disordered" evidence="1">
    <location>
        <begin position="1"/>
        <end position="76"/>
    </location>
</feature>
<organism evidence="2">
    <name type="scientific">Tanacetum cinerariifolium</name>
    <name type="common">Dalmatian daisy</name>
    <name type="synonym">Chrysanthemum cinerariifolium</name>
    <dbReference type="NCBI Taxonomy" id="118510"/>
    <lineage>
        <taxon>Eukaryota</taxon>
        <taxon>Viridiplantae</taxon>
        <taxon>Streptophyta</taxon>
        <taxon>Embryophyta</taxon>
        <taxon>Tracheophyta</taxon>
        <taxon>Spermatophyta</taxon>
        <taxon>Magnoliopsida</taxon>
        <taxon>eudicotyledons</taxon>
        <taxon>Gunneridae</taxon>
        <taxon>Pentapetalae</taxon>
        <taxon>asterids</taxon>
        <taxon>campanulids</taxon>
        <taxon>Asterales</taxon>
        <taxon>Asteraceae</taxon>
        <taxon>Asteroideae</taxon>
        <taxon>Anthemideae</taxon>
        <taxon>Anthemidinae</taxon>
        <taxon>Tanacetum</taxon>
    </lineage>
</organism>
<evidence type="ECO:0000256" key="1">
    <source>
        <dbReference type="SAM" id="MobiDB-lite"/>
    </source>
</evidence>
<evidence type="ECO:0000313" key="2">
    <source>
        <dbReference type="EMBL" id="GFA43939.1"/>
    </source>
</evidence>
<feature type="non-terminal residue" evidence="2">
    <location>
        <position position="1"/>
    </location>
</feature>
<proteinExistence type="predicted"/>
<feature type="region of interest" description="Disordered" evidence="1">
    <location>
        <begin position="221"/>
        <end position="245"/>
    </location>
</feature>
<feature type="compositionally biased region" description="Basic residues" evidence="1">
    <location>
        <begin position="36"/>
        <end position="49"/>
    </location>
</feature>